<dbReference type="InterPro" id="IPR012001">
    <property type="entry name" value="Thiamin_PyroP_enz_TPP-bd_dom"/>
</dbReference>
<comment type="caution">
    <text evidence="7">The sequence shown here is derived from an EMBL/GenBank/DDBJ whole genome shotgun (WGS) entry which is preliminary data.</text>
</comment>
<dbReference type="CDD" id="cd07035">
    <property type="entry name" value="TPP_PYR_POX_like"/>
    <property type="match status" value="1"/>
</dbReference>
<dbReference type="Gene3D" id="3.40.50.970">
    <property type="match status" value="2"/>
</dbReference>
<keyword evidence="8" id="KW-1185">Reference proteome</keyword>
<keyword evidence="2 3" id="KW-0786">Thiamine pyrophosphate</keyword>
<protein>
    <submittedName>
        <fullName evidence="7">Thiamine pyrophosphate-binding protein</fullName>
    </submittedName>
</protein>
<dbReference type="InterPro" id="IPR000399">
    <property type="entry name" value="TPP-bd_CS"/>
</dbReference>
<evidence type="ECO:0000259" key="4">
    <source>
        <dbReference type="Pfam" id="PF00205"/>
    </source>
</evidence>
<dbReference type="PANTHER" id="PTHR18968:SF129">
    <property type="entry name" value="ACETOLACTATE SYNTHASE"/>
    <property type="match status" value="1"/>
</dbReference>
<dbReference type="SUPFAM" id="SSF52467">
    <property type="entry name" value="DHS-like NAD/FAD-binding domain"/>
    <property type="match status" value="1"/>
</dbReference>
<dbReference type="SUPFAM" id="SSF52518">
    <property type="entry name" value="Thiamin diphosphate-binding fold (THDP-binding)"/>
    <property type="match status" value="2"/>
</dbReference>
<dbReference type="GO" id="GO:0000287">
    <property type="term" value="F:magnesium ion binding"/>
    <property type="evidence" value="ECO:0007669"/>
    <property type="project" value="InterPro"/>
</dbReference>
<dbReference type="InterPro" id="IPR045229">
    <property type="entry name" value="TPP_enz"/>
</dbReference>
<dbReference type="Pfam" id="PF02775">
    <property type="entry name" value="TPP_enzyme_C"/>
    <property type="match status" value="1"/>
</dbReference>
<evidence type="ECO:0000256" key="2">
    <source>
        <dbReference type="ARBA" id="ARBA00023052"/>
    </source>
</evidence>
<dbReference type="Pfam" id="PF02776">
    <property type="entry name" value="TPP_enzyme_N"/>
    <property type="match status" value="1"/>
</dbReference>
<dbReference type="Proteomes" id="UP000739565">
    <property type="component" value="Unassembled WGS sequence"/>
</dbReference>
<dbReference type="InterPro" id="IPR011766">
    <property type="entry name" value="TPP_enzyme_TPP-bd"/>
</dbReference>
<dbReference type="GO" id="GO:0009099">
    <property type="term" value="P:L-valine biosynthetic process"/>
    <property type="evidence" value="ECO:0007669"/>
    <property type="project" value="TreeGrafter"/>
</dbReference>
<proteinExistence type="inferred from homology"/>
<feature type="domain" description="Thiamine pyrophosphate enzyme N-terminal TPP-binding" evidence="6">
    <location>
        <begin position="6"/>
        <end position="119"/>
    </location>
</feature>
<feature type="domain" description="Thiamine pyrophosphate enzyme central" evidence="4">
    <location>
        <begin position="196"/>
        <end position="321"/>
    </location>
</feature>
<accession>A0A953N9F0</accession>
<reference evidence="7" key="1">
    <citation type="submission" date="2021-07" db="EMBL/GenBank/DDBJ databases">
        <title>New genus and species of the family Alcaligenaceae.</title>
        <authorList>
            <person name="Hahn M.W."/>
        </authorList>
    </citation>
    <scope>NUCLEOTIDE SEQUENCE</scope>
    <source>
        <strain evidence="7">LF4-65</strain>
    </source>
</reference>
<evidence type="ECO:0000313" key="8">
    <source>
        <dbReference type="Proteomes" id="UP000739565"/>
    </source>
</evidence>
<dbReference type="GO" id="GO:0050660">
    <property type="term" value="F:flavin adenine dinucleotide binding"/>
    <property type="evidence" value="ECO:0007669"/>
    <property type="project" value="TreeGrafter"/>
</dbReference>
<dbReference type="InterPro" id="IPR029061">
    <property type="entry name" value="THDP-binding"/>
</dbReference>
<comment type="similarity">
    <text evidence="1 3">Belongs to the TPP enzyme family.</text>
</comment>
<sequence length="544" mass="57302">MTQTITVAQLLVRKLSQAGVKKIFGLPGGGSSLDIIAAAAAENIQFVLTKTENAAVMMAGALAETSGVPGVALMTKGPGLTNAANGVAYASLDRAPVIVLTDGFTPKQLTYITHQVFDQQAVLNPLVKAVGRLESADPASEIDHLLKVAMTYPLGPVHIELTSETARRTVDFTQSVSARSEQVARSGAIDVECFEELRTAIQNARKPIAVIGLEAREHTDAVRSFVDSLGCAVLSTYKAKGVIPDDNAQVLGIFTGGSLEQEAIAAADLIVLIGMDPVELILQPWRYTTPVVDIAAVRHPVHYIEPSVQVVGSITETLTRLVASGSYAQTGWSSTELEHIRRHAQTQLAYAPVKNAVAPDRVAQLAATSCKEAGIKPMFSIDAGAHMFSVAAFFPAARAGDVLISNGLATMAFALPAAISAAVQDPSAPVLCFTGDGGLMMCLGELCTAVEQQAQVIVIVFNDSALSLIDIKQQSRALESNGVRWQHHDFAGTMRALGGFGASVTTEQEFVTAMATALKTNGPSLIDVSIDPSGYPEQLKAMRG</sequence>
<dbReference type="InterPro" id="IPR012000">
    <property type="entry name" value="Thiamin_PyroP_enz_cen_dom"/>
</dbReference>
<dbReference type="CDD" id="cd00568">
    <property type="entry name" value="TPP_enzymes"/>
    <property type="match status" value="1"/>
</dbReference>
<feature type="domain" description="Thiamine pyrophosphate enzyme TPP-binding" evidence="5">
    <location>
        <begin position="382"/>
        <end position="528"/>
    </location>
</feature>
<evidence type="ECO:0000313" key="7">
    <source>
        <dbReference type="EMBL" id="MBZ1351317.1"/>
    </source>
</evidence>
<dbReference type="AlphaFoldDB" id="A0A953N9F0"/>
<organism evidence="7 8">
    <name type="scientific">Zwartia hollandica</name>
    <dbReference type="NCBI Taxonomy" id="324606"/>
    <lineage>
        <taxon>Bacteria</taxon>
        <taxon>Pseudomonadati</taxon>
        <taxon>Pseudomonadota</taxon>
        <taxon>Betaproteobacteria</taxon>
        <taxon>Burkholderiales</taxon>
        <taxon>Alcaligenaceae</taxon>
        <taxon>Zwartia</taxon>
    </lineage>
</organism>
<dbReference type="Gene3D" id="3.40.50.1220">
    <property type="entry name" value="TPP-binding domain"/>
    <property type="match status" value="1"/>
</dbReference>
<evidence type="ECO:0000259" key="6">
    <source>
        <dbReference type="Pfam" id="PF02776"/>
    </source>
</evidence>
<dbReference type="PANTHER" id="PTHR18968">
    <property type="entry name" value="THIAMINE PYROPHOSPHATE ENZYMES"/>
    <property type="match status" value="1"/>
</dbReference>
<dbReference type="GO" id="GO:0030976">
    <property type="term" value="F:thiamine pyrophosphate binding"/>
    <property type="evidence" value="ECO:0007669"/>
    <property type="project" value="InterPro"/>
</dbReference>
<dbReference type="EMBL" id="JAHXRI010000010">
    <property type="protein sequence ID" value="MBZ1351317.1"/>
    <property type="molecule type" value="Genomic_DNA"/>
</dbReference>
<evidence type="ECO:0000259" key="5">
    <source>
        <dbReference type="Pfam" id="PF02775"/>
    </source>
</evidence>
<dbReference type="Pfam" id="PF00205">
    <property type="entry name" value="TPP_enzyme_M"/>
    <property type="match status" value="1"/>
</dbReference>
<dbReference type="GO" id="GO:0003984">
    <property type="term" value="F:acetolactate synthase activity"/>
    <property type="evidence" value="ECO:0007669"/>
    <property type="project" value="TreeGrafter"/>
</dbReference>
<evidence type="ECO:0000256" key="3">
    <source>
        <dbReference type="RuleBase" id="RU362132"/>
    </source>
</evidence>
<evidence type="ECO:0000256" key="1">
    <source>
        <dbReference type="ARBA" id="ARBA00007812"/>
    </source>
</evidence>
<gene>
    <name evidence="7" type="ORF">KZZ10_11730</name>
</gene>
<dbReference type="PROSITE" id="PS00187">
    <property type="entry name" value="TPP_ENZYMES"/>
    <property type="match status" value="1"/>
</dbReference>
<dbReference type="InterPro" id="IPR029035">
    <property type="entry name" value="DHS-like_NAD/FAD-binding_dom"/>
</dbReference>
<dbReference type="RefSeq" id="WP_259661724.1">
    <property type="nucleotide sequence ID" value="NZ_JAHXRI010000010.1"/>
</dbReference>
<name>A0A953N9F0_9BURK</name>
<dbReference type="GO" id="GO:0005948">
    <property type="term" value="C:acetolactate synthase complex"/>
    <property type="evidence" value="ECO:0007669"/>
    <property type="project" value="TreeGrafter"/>
</dbReference>
<dbReference type="GO" id="GO:0009097">
    <property type="term" value="P:isoleucine biosynthetic process"/>
    <property type="evidence" value="ECO:0007669"/>
    <property type="project" value="TreeGrafter"/>
</dbReference>